<evidence type="ECO:0000256" key="2">
    <source>
        <dbReference type="ARBA" id="ARBA00007069"/>
    </source>
</evidence>
<dbReference type="InterPro" id="IPR000515">
    <property type="entry name" value="MetI-like"/>
</dbReference>
<keyword evidence="11" id="KW-1185">Reference proteome</keyword>
<dbReference type="AlphaFoldDB" id="A0A939ML60"/>
<comment type="subcellular location">
    <subcellularLocation>
        <location evidence="1 8">Cell membrane</location>
        <topology evidence="1 8">Multi-pass membrane protein</topology>
    </subcellularLocation>
</comment>
<evidence type="ECO:0000256" key="6">
    <source>
        <dbReference type="ARBA" id="ARBA00022989"/>
    </source>
</evidence>
<evidence type="ECO:0000256" key="1">
    <source>
        <dbReference type="ARBA" id="ARBA00004651"/>
    </source>
</evidence>
<feature type="transmembrane region" description="Helical" evidence="8">
    <location>
        <begin position="162"/>
        <end position="183"/>
    </location>
</feature>
<dbReference type="PROSITE" id="PS50928">
    <property type="entry name" value="ABC_TM1"/>
    <property type="match status" value="1"/>
</dbReference>
<feature type="transmembrane region" description="Helical" evidence="8">
    <location>
        <begin position="260"/>
        <end position="279"/>
    </location>
</feature>
<dbReference type="GO" id="GO:0005886">
    <property type="term" value="C:plasma membrane"/>
    <property type="evidence" value="ECO:0007669"/>
    <property type="project" value="UniProtKB-SubCell"/>
</dbReference>
<protein>
    <submittedName>
        <fullName evidence="10">ABC transporter permease</fullName>
    </submittedName>
</protein>
<keyword evidence="4" id="KW-1003">Cell membrane</keyword>
<accession>A0A939ML60</accession>
<reference evidence="10" key="1">
    <citation type="submission" date="2021-03" db="EMBL/GenBank/DDBJ databases">
        <title>Leucobacter chromiisoli sp. nov., isolated from chromium-containing soil of chemical plant.</title>
        <authorList>
            <person name="Xu Z."/>
        </authorList>
    </citation>
    <scope>NUCLEOTIDE SEQUENCE</scope>
    <source>
        <strain evidence="10">S27</strain>
    </source>
</reference>
<evidence type="ECO:0000256" key="5">
    <source>
        <dbReference type="ARBA" id="ARBA00022692"/>
    </source>
</evidence>
<keyword evidence="7 8" id="KW-0472">Membrane</keyword>
<dbReference type="Pfam" id="PF00528">
    <property type="entry name" value="BPD_transp_1"/>
    <property type="match status" value="1"/>
</dbReference>
<dbReference type="CDD" id="cd06261">
    <property type="entry name" value="TM_PBP2"/>
    <property type="match status" value="1"/>
</dbReference>
<dbReference type="PANTHER" id="PTHR42929">
    <property type="entry name" value="INNER MEMBRANE ABC TRANSPORTER PERMEASE PROTEIN YDCU-RELATED-RELATED"/>
    <property type="match status" value="1"/>
</dbReference>
<dbReference type="GO" id="GO:0055085">
    <property type="term" value="P:transmembrane transport"/>
    <property type="evidence" value="ECO:0007669"/>
    <property type="project" value="InterPro"/>
</dbReference>
<keyword evidence="6 8" id="KW-1133">Transmembrane helix</keyword>
<evidence type="ECO:0000313" key="10">
    <source>
        <dbReference type="EMBL" id="MBO1902783.1"/>
    </source>
</evidence>
<evidence type="ECO:0000256" key="8">
    <source>
        <dbReference type="RuleBase" id="RU363032"/>
    </source>
</evidence>
<dbReference type="RefSeq" id="WP_208098542.1">
    <property type="nucleotide sequence ID" value="NZ_JAGDYM010000014.1"/>
</dbReference>
<evidence type="ECO:0000259" key="9">
    <source>
        <dbReference type="PROSITE" id="PS50928"/>
    </source>
</evidence>
<proteinExistence type="inferred from homology"/>
<evidence type="ECO:0000256" key="7">
    <source>
        <dbReference type="ARBA" id="ARBA00023136"/>
    </source>
</evidence>
<dbReference type="SUPFAM" id="SSF161098">
    <property type="entry name" value="MetI-like"/>
    <property type="match status" value="1"/>
</dbReference>
<dbReference type="InterPro" id="IPR035906">
    <property type="entry name" value="MetI-like_sf"/>
</dbReference>
<comment type="caution">
    <text evidence="10">The sequence shown here is derived from an EMBL/GenBank/DDBJ whole genome shotgun (WGS) entry which is preliminary data.</text>
</comment>
<organism evidence="10 11">
    <name type="scientific">Leucobacter weissii</name>
    <dbReference type="NCBI Taxonomy" id="1983706"/>
    <lineage>
        <taxon>Bacteria</taxon>
        <taxon>Bacillati</taxon>
        <taxon>Actinomycetota</taxon>
        <taxon>Actinomycetes</taxon>
        <taxon>Micrococcales</taxon>
        <taxon>Microbacteriaceae</taxon>
        <taxon>Leucobacter</taxon>
    </lineage>
</organism>
<feature type="transmembrane region" description="Helical" evidence="8">
    <location>
        <begin position="21"/>
        <end position="46"/>
    </location>
</feature>
<dbReference type="PANTHER" id="PTHR42929:SF1">
    <property type="entry name" value="INNER MEMBRANE ABC TRANSPORTER PERMEASE PROTEIN YDCU-RELATED"/>
    <property type="match status" value="1"/>
</dbReference>
<gene>
    <name evidence="10" type="ORF">J4H92_12590</name>
</gene>
<feature type="transmembrane region" description="Helical" evidence="8">
    <location>
        <begin position="74"/>
        <end position="97"/>
    </location>
</feature>
<dbReference type="Gene3D" id="1.10.3720.10">
    <property type="entry name" value="MetI-like"/>
    <property type="match status" value="1"/>
</dbReference>
<keyword evidence="3 8" id="KW-0813">Transport</keyword>
<feature type="transmembrane region" description="Helical" evidence="8">
    <location>
        <begin position="204"/>
        <end position="226"/>
    </location>
</feature>
<evidence type="ECO:0000256" key="3">
    <source>
        <dbReference type="ARBA" id="ARBA00022448"/>
    </source>
</evidence>
<dbReference type="Proteomes" id="UP000664382">
    <property type="component" value="Unassembled WGS sequence"/>
</dbReference>
<sequence>MTDRIRPARRTARGRLRALPFLGPGVLFLTLFMAVPVALLFVYSFFTRGRFGGVQFTFTTENFAKLLDPLYTGVIVQSVGMALIVTLLALLLGYPIAYAITRLPPRWRTVALIAIVLPFWTNFLIRTYAWILLLNNAGIVNQSLQGLGIIDAPLPLLYNGGAVAVGLLYMYLPLMVLPLYASLQAVDPSLREAATNLGSTPWRVFRTVTLPLSLPGALTGAIFVFVPSMSNFVIPELLGGGKMILIGNLIRDQFLEARDWPFGATLALVLTAFLALLIVGQSRVSRRLSGGGRRG</sequence>
<evidence type="ECO:0000313" key="11">
    <source>
        <dbReference type="Proteomes" id="UP000664382"/>
    </source>
</evidence>
<name>A0A939ML60_9MICO</name>
<evidence type="ECO:0000256" key="4">
    <source>
        <dbReference type="ARBA" id="ARBA00022475"/>
    </source>
</evidence>
<feature type="transmembrane region" description="Helical" evidence="8">
    <location>
        <begin position="109"/>
        <end position="131"/>
    </location>
</feature>
<comment type="similarity">
    <text evidence="2">Belongs to the binding-protein-dependent transport system permease family. CysTW subfamily.</text>
</comment>
<feature type="domain" description="ABC transmembrane type-1" evidence="9">
    <location>
        <begin position="75"/>
        <end position="283"/>
    </location>
</feature>
<dbReference type="EMBL" id="JAGDYM010000014">
    <property type="protein sequence ID" value="MBO1902783.1"/>
    <property type="molecule type" value="Genomic_DNA"/>
</dbReference>
<keyword evidence="5 8" id="KW-0812">Transmembrane</keyword>